<gene>
    <name evidence="1" type="ORF">XELAEV_18003200mg</name>
</gene>
<name>A0A974BPK5_XENLA</name>
<dbReference type="Proteomes" id="UP000694892">
    <property type="component" value="Unassembled WGS sequence"/>
</dbReference>
<organism evidence="1">
    <name type="scientific">Xenopus laevis</name>
    <name type="common">African clawed frog</name>
    <dbReference type="NCBI Taxonomy" id="8355"/>
    <lineage>
        <taxon>Eukaryota</taxon>
        <taxon>Metazoa</taxon>
        <taxon>Chordata</taxon>
        <taxon>Craniata</taxon>
        <taxon>Vertebrata</taxon>
        <taxon>Euteleostomi</taxon>
        <taxon>Amphibia</taxon>
        <taxon>Batrachia</taxon>
        <taxon>Anura</taxon>
        <taxon>Pipoidea</taxon>
        <taxon>Pipidae</taxon>
        <taxon>Xenopodinae</taxon>
        <taxon>Xenopus</taxon>
        <taxon>Xenopus</taxon>
    </lineage>
</organism>
<proteinExistence type="predicted"/>
<accession>A0A974BPK5</accession>
<dbReference type="CDD" id="cd10442">
    <property type="entry name" value="GIY-YIG_PLEs"/>
    <property type="match status" value="1"/>
</dbReference>
<sequence>IQNILKNNWDLLSADPDVQTWIGNYPRMTARRAPSLKDKLTRSHYIGSRAEQVTTWLPERQRGMYKCGHCKCCTFIKKCTQINHINNGKKYKIHDFINCQTKGVIYLIECECPIRYVGKTKRTLGTRILEHVGDIRRKSIKSTVARHFNSVHSGNVKNLKVVGLEQVTLGIRGGDIDKILLRKELQWIYELNTKWPNGLNEDIKFGVFL</sequence>
<dbReference type="PANTHER" id="PTHR21301:SF13">
    <property type="match status" value="1"/>
</dbReference>
<evidence type="ECO:0008006" key="2">
    <source>
        <dbReference type="Google" id="ProtNLM"/>
    </source>
</evidence>
<dbReference type="EMBL" id="KV471129">
    <property type="protein sequence ID" value="OCT55838.1"/>
    <property type="molecule type" value="Genomic_DNA"/>
</dbReference>
<feature type="non-terminal residue" evidence="1">
    <location>
        <position position="1"/>
    </location>
</feature>
<reference evidence="1" key="1">
    <citation type="submission" date="2016-05" db="EMBL/GenBank/DDBJ databases">
        <title>WGS assembly of Xenopus laevis.</title>
        <authorList>
            <person name="Session A."/>
            <person name="Uno Y."/>
            <person name="Kwon T."/>
            <person name="Chapman J."/>
            <person name="Toyoda A."/>
            <person name="Takahashi S."/>
            <person name="Fukui A."/>
            <person name="Hikosaka A."/>
            <person name="Putnam N."/>
            <person name="Stites J."/>
            <person name="Van Heeringen S."/>
            <person name="Quigley I."/>
            <person name="Heinz S."/>
            <person name="Hellsten U."/>
            <person name="Lyons J."/>
            <person name="Suzuki A."/>
            <person name="Kondo M."/>
            <person name="Ogino H."/>
            <person name="Ochi H."/>
            <person name="Bogdanovic O."/>
            <person name="Lister R."/>
            <person name="Georgiou G."/>
            <person name="Paranjpe S."/>
            <person name="Van Kruijsbergen I."/>
            <person name="Mozaffari S."/>
            <person name="Shu S."/>
            <person name="Schmutz J."/>
            <person name="Jenkins J."/>
            <person name="Grimwood J."/>
            <person name="Carlson J."/>
            <person name="Mitros T."/>
            <person name="Simakov O."/>
            <person name="Heald R."/>
            <person name="Miller K."/>
            <person name="Haudenschild C."/>
            <person name="Kuroki Y."/>
            <person name="Tanaka T."/>
            <person name="Michiue T."/>
            <person name="Watanabe M."/>
            <person name="Kinoshita T."/>
            <person name="Ohta Y."/>
            <person name="Mawaribuchi S."/>
            <person name="Suzuki Y."/>
            <person name="Haramoto Y."/>
            <person name="Yamamoto T."/>
            <person name="Takagi C."/>
            <person name="Kitzman J."/>
            <person name="Shendure J."/>
            <person name="Nakayama T."/>
            <person name="Izutsu Y."/>
            <person name="Robert J."/>
            <person name="Dichmann D."/>
            <person name="Flajnik M."/>
            <person name="Houston D."/>
            <person name="Marcotte E."/>
            <person name="Wallingford J."/>
            <person name="Ito Y."/>
            <person name="Asashima M."/>
            <person name="Ueno N."/>
            <person name="Matsuda Y."/>
            <person name="Jan Veenstra G."/>
            <person name="Fujiyama A."/>
            <person name="Harland R."/>
            <person name="Taira M."/>
            <person name="Rokhsar D.S."/>
        </authorList>
    </citation>
    <scope>NUCLEOTIDE SEQUENCE</scope>
    <source>
        <strain evidence="1">J</strain>
        <tissue evidence="1">Blood</tissue>
    </source>
</reference>
<dbReference type="PANTHER" id="PTHR21301">
    <property type="entry name" value="REVERSE TRANSCRIPTASE"/>
    <property type="match status" value="1"/>
</dbReference>
<evidence type="ECO:0000313" key="1">
    <source>
        <dbReference type="EMBL" id="OCT55838.1"/>
    </source>
</evidence>
<dbReference type="AlphaFoldDB" id="A0A974BPK5"/>
<protein>
    <recommendedName>
        <fullName evidence="2">GIY-YIG domain-containing protein</fullName>
    </recommendedName>
</protein>